<reference evidence="15 16" key="1">
    <citation type="submission" date="2022-12" db="EMBL/GenBank/DDBJ databases">
        <title>Chromosome-level genome of Tegillarca granosa.</title>
        <authorList>
            <person name="Kim J."/>
        </authorList>
    </citation>
    <scope>NUCLEOTIDE SEQUENCE [LARGE SCALE GENOMIC DNA]</scope>
    <source>
        <strain evidence="15">Teg-2019</strain>
        <tissue evidence="15">Adductor muscle</tissue>
    </source>
</reference>
<keyword evidence="3" id="KW-0091">Biomineralization</keyword>
<evidence type="ECO:0000313" key="16">
    <source>
        <dbReference type="Proteomes" id="UP001217089"/>
    </source>
</evidence>
<comment type="caution">
    <text evidence="15">The sequence shown here is derived from an EMBL/GenBank/DDBJ whole genome shotgun (WGS) entry which is preliminary data.</text>
</comment>
<evidence type="ECO:0000313" key="15">
    <source>
        <dbReference type="EMBL" id="KAJ8320704.1"/>
    </source>
</evidence>
<dbReference type="EMBL" id="JARBDR010000141">
    <property type="protein sequence ID" value="KAJ8320704.1"/>
    <property type="molecule type" value="Genomic_DNA"/>
</dbReference>
<evidence type="ECO:0000256" key="3">
    <source>
        <dbReference type="ARBA" id="ARBA00022591"/>
    </source>
</evidence>
<comment type="catalytic activity">
    <reaction evidence="5">
        <text>AMP + H2O = adenosine + phosphate</text>
        <dbReference type="Rhea" id="RHEA:29375"/>
        <dbReference type="ChEBI" id="CHEBI:15377"/>
        <dbReference type="ChEBI" id="CHEBI:16335"/>
        <dbReference type="ChEBI" id="CHEBI:43474"/>
        <dbReference type="ChEBI" id="CHEBI:456215"/>
    </reaction>
    <physiologicalReaction direction="left-to-right" evidence="5">
        <dbReference type="Rhea" id="RHEA:29376"/>
    </physiologicalReaction>
</comment>
<dbReference type="InterPro" id="IPR001952">
    <property type="entry name" value="Alkaline_phosphatase"/>
</dbReference>
<dbReference type="PRINTS" id="PR00113">
    <property type="entry name" value="ALKPHPHTASE"/>
</dbReference>
<organism evidence="15 16">
    <name type="scientific">Tegillarca granosa</name>
    <name type="common">Malaysian cockle</name>
    <name type="synonym">Anadara granosa</name>
    <dbReference type="NCBI Taxonomy" id="220873"/>
    <lineage>
        <taxon>Eukaryota</taxon>
        <taxon>Metazoa</taxon>
        <taxon>Spiralia</taxon>
        <taxon>Lophotrochozoa</taxon>
        <taxon>Mollusca</taxon>
        <taxon>Bivalvia</taxon>
        <taxon>Autobranchia</taxon>
        <taxon>Pteriomorphia</taxon>
        <taxon>Arcoida</taxon>
        <taxon>Arcoidea</taxon>
        <taxon>Arcidae</taxon>
        <taxon>Tegillarca</taxon>
    </lineage>
</organism>
<dbReference type="Gene3D" id="3.40.720.10">
    <property type="entry name" value="Alkaline Phosphatase, subunit A"/>
    <property type="match status" value="1"/>
</dbReference>
<proteinExistence type="inferred from homology"/>
<protein>
    <recommendedName>
        <fullName evidence="7">Alkaline phosphatase, tissue-nonspecific isozyme</fullName>
        <ecNumber evidence="2">3.1.3.1</ecNumber>
    </recommendedName>
    <alternativeName>
        <fullName evidence="8">Phosphoamidase</fullName>
    </alternativeName>
</protein>
<dbReference type="SUPFAM" id="SSF53649">
    <property type="entry name" value="Alkaline phosphatase-like"/>
    <property type="match status" value="1"/>
</dbReference>
<dbReference type="CDD" id="cd16012">
    <property type="entry name" value="ALP"/>
    <property type="match status" value="1"/>
</dbReference>
<comment type="subcellular location">
    <subcellularLocation>
        <location evidence="6">Extracellular vesicle membrane</location>
        <topology evidence="6">Lipid-anchor</topology>
        <topology evidence="6">GPI-anchor</topology>
    </subcellularLocation>
</comment>
<evidence type="ECO:0000256" key="8">
    <source>
        <dbReference type="ARBA" id="ARBA00042603"/>
    </source>
</evidence>
<evidence type="ECO:0000256" key="11">
    <source>
        <dbReference type="ARBA" id="ARBA00048929"/>
    </source>
</evidence>
<comment type="catalytic activity">
    <reaction evidence="4">
        <text>a phosphate monoester + H2O = an alcohol + phosphate</text>
        <dbReference type="Rhea" id="RHEA:15017"/>
        <dbReference type="ChEBI" id="CHEBI:15377"/>
        <dbReference type="ChEBI" id="CHEBI:30879"/>
        <dbReference type="ChEBI" id="CHEBI:43474"/>
        <dbReference type="ChEBI" id="CHEBI:67140"/>
        <dbReference type="EC" id="3.1.3.1"/>
    </reaction>
    <physiologicalReaction direction="left-to-right" evidence="4">
        <dbReference type="Rhea" id="RHEA:15018"/>
    </physiologicalReaction>
</comment>
<dbReference type="SMART" id="SM00098">
    <property type="entry name" value="alkPPc"/>
    <property type="match status" value="1"/>
</dbReference>
<evidence type="ECO:0000256" key="5">
    <source>
        <dbReference type="ARBA" id="ARBA00036923"/>
    </source>
</evidence>
<evidence type="ECO:0000256" key="4">
    <source>
        <dbReference type="ARBA" id="ARBA00036105"/>
    </source>
</evidence>
<comment type="subunit">
    <text evidence="1">Homodimer.</text>
</comment>
<gene>
    <name evidence="15" type="ORF">KUTeg_002291</name>
</gene>
<comment type="catalytic activity">
    <reaction evidence="11">
        <text>phosphoethanolamine + H2O = ethanolamine + phosphate</text>
        <dbReference type="Rhea" id="RHEA:16089"/>
        <dbReference type="ChEBI" id="CHEBI:15377"/>
        <dbReference type="ChEBI" id="CHEBI:43474"/>
        <dbReference type="ChEBI" id="CHEBI:57603"/>
        <dbReference type="ChEBI" id="CHEBI:58190"/>
    </reaction>
    <physiologicalReaction direction="left-to-right" evidence="11">
        <dbReference type="Rhea" id="RHEA:16090"/>
    </physiologicalReaction>
</comment>
<evidence type="ECO:0000256" key="13">
    <source>
        <dbReference type="ARBA" id="ARBA00049526"/>
    </source>
</evidence>
<dbReference type="Proteomes" id="UP001217089">
    <property type="component" value="Unassembled WGS sequence"/>
</dbReference>
<name>A0ABQ9FTW6_TEGGR</name>
<dbReference type="PANTHER" id="PTHR11596">
    <property type="entry name" value="ALKALINE PHOSPHATASE"/>
    <property type="match status" value="1"/>
</dbReference>
<sequence>MPKINVKQNISKTDWNRQAQETLKKSIQKRINTNVAKNVILFIGDGMGISTITAARILRGQQQGNSGEETVLEFEKFPNLALAKTYTVDKQVPDSGATSTAFLCGVKSNYYTLGLDDGAVYNNCSSQAGTEVSCVFDWFKDEAAGYAKSVNRLWEGTDSMTDIERGCKDIAHQLIYNNSHINVRFMIHVLFGGGRRYFLKQNTLDPKDGLKNNWAQRNDGIDLIEVWKKDKQDRNVTSEYVWNKKQFEDLNPETTDFALGLFGAGHLQYDVDRDQGPQGEPSLSEMTTKAIQILQRNEKGYFLLIESGRIDHAHHENNAYRSLTEMLEFENAIKEALKLTNEEKTLIIVTSDHDHVFNIAGYPKRGNDIFGVPEPISPGDIPRDGLPYTTLVYGNGPGYQFGNRENVRSIDTTHKDYRQASAVPLAYETHGGNDVPIYAIGPMSHLFYGTQEQNYIAHVMAYAACVGINKGHCTTTEKTSNISPRVLLSYNYFTSINCIIKT</sequence>
<comment type="catalytic activity">
    <reaction evidence="13">
        <text>ADP + H2O = AMP + phosphate + H(+)</text>
        <dbReference type="Rhea" id="RHEA:61436"/>
        <dbReference type="ChEBI" id="CHEBI:15377"/>
        <dbReference type="ChEBI" id="CHEBI:15378"/>
        <dbReference type="ChEBI" id="CHEBI:43474"/>
        <dbReference type="ChEBI" id="CHEBI:456215"/>
        <dbReference type="ChEBI" id="CHEBI:456216"/>
    </reaction>
    <physiologicalReaction direction="left-to-right" evidence="13">
        <dbReference type="Rhea" id="RHEA:61437"/>
    </physiologicalReaction>
</comment>
<comment type="catalytic activity">
    <reaction evidence="10">
        <text>ATP + H2O = ADP + phosphate + H(+)</text>
        <dbReference type="Rhea" id="RHEA:13065"/>
        <dbReference type="ChEBI" id="CHEBI:15377"/>
        <dbReference type="ChEBI" id="CHEBI:15378"/>
        <dbReference type="ChEBI" id="CHEBI:30616"/>
        <dbReference type="ChEBI" id="CHEBI:43474"/>
        <dbReference type="ChEBI" id="CHEBI:456216"/>
    </reaction>
    <physiologicalReaction direction="left-to-right" evidence="10">
        <dbReference type="Rhea" id="RHEA:13066"/>
    </physiologicalReaction>
</comment>
<comment type="catalytic activity">
    <reaction evidence="12">
        <text>pyridoxal 5'-phosphate + H2O = pyridoxal + phosphate</text>
        <dbReference type="Rhea" id="RHEA:20533"/>
        <dbReference type="ChEBI" id="CHEBI:15377"/>
        <dbReference type="ChEBI" id="CHEBI:17310"/>
        <dbReference type="ChEBI" id="CHEBI:43474"/>
        <dbReference type="ChEBI" id="CHEBI:597326"/>
    </reaction>
    <physiologicalReaction direction="left-to-right" evidence="12">
        <dbReference type="Rhea" id="RHEA:20534"/>
    </physiologicalReaction>
</comment>
<evidence type="ECO:0000256" key="12">
    <source>
        <dbReference type="ARBA" id="ARBA00049444"/>
    </source>
</evidence>
<evidence type="ECO:0000256" key="6">
    <source>
        <dbReference type="ARBA" id="ARBA00037828"/>
    </source>
</evidence>
<dbReference type="EC" id="3.1.3.1" evidence="2"/>
<keyword evidence="16" id="KW-1185">Reference proteome</keyword>
<evidence type="ECO:0000256" key="7">
    <source>
        <dbReference type="ARBA" id="ARBA00040525"/>
    </source>
</evidence>
<dbReference type="PANTHER" id="PTHR11596:SF74">
    <property type="entry name" value="ALKALINE PHOSPHATASE, TISSUE-NONSPECIFIC ISOZYME"/>
    <property type="match status" value="1"/>
</dbReference>
<dbReference type="InterPro" id="IPR017850">
    <property type="entry name" value="Alkaline_phosphatase_core_sf"/>
</dbReference>
<evidence type="ECO:0000256" key="2">
    <source>
        <dbReference type="ARBA" id="ARBA00012647"/>
    </source>
</evidence>
<feature type="non-terminal residue" evidence="15">
    <location>
        <position position="502"/>
    </location>
</feature>
<evidence type="ECO:0000256" key="1">
    <source>
        <dbReference type="ARBA" id="ARBA00011738"/>
    </source>
</evidence>
<evidence type="ECO:0000256" key="14">
    <source>
        <dbReference type="RuleBase" id="RU003946"/>
    </source>
</evidence>
<accession>A0ABQ9FTW6</accession>
<evidence type="ECO:0000256" key="9">
    <source>
        <dbReference type="ARBA" id="ARBA00048097"/>
    </source>
</evidence>
<dbReference type="Pfam" id="PF00245">
    <property type="entry name" value="Alk_phosphatase"/>
    <property type="match status" value="1"/>
</dbReference>
<evidence type="ECO:0000256" key="10">
    <source>
        <dbReference type="ARBA" id="ARBA00048778"/>
    </source>
</evidence>
<comment type="catalytic activity">
    <reaction evidence="9">
        <text>diphosphate + H2O = 2 phosphate + H(+)</text>
        <dbReference type="Rhea" id="RHEA:24576"/>
        <dbReference type="ChEBI" id="CHEBI:15377"/>
        <dbReference type="ChEBI" id="CHEBI:15378"/>
        <dbReference type="ChEBI" id="CHEBI:33019"/>
        <dbReference type="ChEBI" id="CHEBI:43474"/>
    </reaction>
    <physiologicalReaction direction="left-to-right" evidence="9">
        <dbReference type="Rhea" id="RHEA:24577"/>
    </physiologicalReaction>
</comment>
<comment type="similarity">
    <text evidence="14">Belongs to the alkaline phosphatase family.</text>
</comment>